<keyword evidence="2" id="KW-1185">Reference proteome</keyword>
<dbReference type="InterPro" id="IPR019239">
    <property type="entry name" value="VapB_antitoxin"/>
</dbReference>
<gene>
    <name evidence="1" type="ORF">C7B64_03045</name>
</gene>
<protein>
    <submittedName>
        <fullName evidence="1">DUF2191 domain-containing protein</fullName>
    </submittedName>
</protein>
<dbReference type="AlphaFoldDB" id="A0A2T1C958"/>
<dbReference type="RefSeq" id="WP_106287182.1">
    <property type="nucleotide sequence ID" value="NZ_CAWNTC010000176.1"/>
</dbReference>
<proteinExistence type="predicted"/>
<reference evidence="1 2" key="1">
    <citation type="submission" date="2018-02" db="EMBL/GenBank/DDBJ databases">
        <authorList>
            <person name="Cohen D.B."/>
            <person name="Kent A.D."/>
        </authorList>
    </citation>
    <scope>NUCLEOTIDE SEQUENCE [LARGE SCALE GENOMIC DNA]</scope>
    <source>
        <strain evidence="1 2">CCAP 1448/3</strain>
    </source>
</reference>
<evidence type="ECO:0000313" key="2">
    <source>
        <dbReference type="Proteomes" id="UP000238762"/>
    </source>
</evidence>
<dbReference type="EMBL" id="PVWJ01000009">
    <property type="protein sequence ID" value="PSB04673.1"/>
    <property type="molecule type" value="Genomic_DNA"/>
</dbReference>
<sequence>MNLQIDELLIEEALAFGENITKQYVVEQALREYIKRRQQMRIIDLFGTKLLRI</sequence>
<comment type="caution">
    <text evidence="1">The sequence shown here is derived from an EMBL/GenBank/DDBJ whole genome shotgun (WGS) entry which is preliminary data.</text>
</comment>
<name>A0A2T1C958_9CYAN</name>
<reference evidence="1 2" key="2">
    <citation type="submission" date="2018-03" db="EMBL/GenBank/DDBJ databases">
        <title>The ancient ancestry and fast evolution of plastids.</title>
        <authorList>
            <person name="Moore K.R."/>
            <person name="Magnabosco C."/>
            <person name="Momper L."/>
            <person name="Gold D.A."/>
            <person name="Bosak T."/>
            <person name="Fournier G.P."/>
        </authorList>
    </citation>
    <scope>NUCLEOTIDE SEQUENCE [LARGE SCALE GENOMIC DNA]</scope>
    <source>
        <strain evidence="1 2">CCAP 1448/3</strain>
    </source>
</reference>
<dbReference type="OrthoDB" id="9805830at2"/>
<accession>A0A2T1C958</accession>
<dbReference type="Pfam" id="PF09957">
    <property type="entry name" value="VapB_antitoxin"/>
    <property type="match status" value="1"/>
</dbReference>
<dbReference type="Proteomes" id="UP000238762">
    <property type="component" value="Unassembled WGS sequence"/>
</dbReference>
<organism evidence="1 2">
    <name type="scientific">Merismopedia glauca CCAP 1448/3</name>
    <dbReference type="NCBI Taxonomy" id="1296344"/>
    <lineage>
        <taxon>Bacteria</taxon>
        <taxon>Bacillati</taxon>
        <taxon>Cyanobacteriota</taxon>
        <taxon>Cyanophyceae</taxon>
        <taxon>Synechococcales</taxon>
        <taxon>Merismopediaceae</taxon>
        <taxon>Merismopedia</taxon>
    </lineage>
</organism>
<evidence type="ECO:0000313" key="1">
    <source>
        <dbReference type="EMBL" id="PSB04673.1"/>
    </source>
</evidence>